<keyword evidence="2" id="KW-1185">Reference proteome</keyword>
<comment type="caution">
    <text evidence="1">The sequence shown here is derived from an EMBL/GenBank/DDBJ whole genome shotgun (WGS) entry which is preliminary data.</text>
</comment>
<dbReference type="Proteomes" id="UP001589738">
    <property type="component" value="Unassembled WGS sequence"/>
</dbReference>
<proteinExistence type="predicted"/>
<gene>
    <name evidence="1" type="ORF">ACFFHF_15795</name>
</gene>
<sequence length="71" mass="8334">MTVNHSSVLSIDYFVSYFKLVMSSRNYEIEEAKEFMIQHFFKGNVKLYGEQTFRSFNSAYSGLCSEKIKDL</sequence>
<name>A0ABV6KXS4_9BACI</name>
<dbReference type="RefSeq" id="WP_160547531.1">
    <property type="nucleotide sequence ID" value="NZ_JBHLUU010000109.1"/>
</dbReference>
<evidence type="ECO:0000313" key="2">
    <source>
        <dbReference type="Proteomes" id="UP001589738"/>
    </source>
</evidence>
<organism evidence="1 2">
    <name type="scientific">Robertmurraya beringensis</name>
    <dbReference type="NCBI Taxonomy" id="641660"/>
    <lineage>
        <taxon>Bacteria</taxon>
        <taxon>Bacillati</taxon>
        <taxon>Bacillota</taxon>
        <taxon>Bacilli</taxon>
        <taxon>Bacillales</taxon>
        <taxon>Bacillaceae</taxon>
        <taxon>Robertmurraya</taxon>
    </lineage>
</organism>
<evidence type="ECO:0000313" key="1">
    <source>
        <dbReference type="EMBL" id="MFC0476668.1"/>
    </source>
</evidence>
<reference evidence="1 2" key="1">
    <citation type="submission" date="2024-09" db="EMBL/GenBank/DDBJ databases">
        <authorList>
            <person name="Sun Q."/>
            <person name="Mori K."/>
        </authorList>
    </citation>
    <scope>NUCLEOTIDE SEQUENCE [LARGE SCALE GENOMIC DNA]</scope>
    <source>
        <strain evidence="1 2">CGMCC 1.9126</strain>
    </source>
</reference>
<dbReference type="EMBL" id="JBHLUU010000109">
    <property type="protein sequence ID" value="MFC0476668.1"/>
    <property type="molecule type" value="Genomic_DNA"/>
</dbReference>
<protein>
    <submittedName>
        <fullName evidence="1">Uncharacterized protein</fullName>
    </submittedName>
</protein>
<accession>A0ABV6KXS4</accession>